<dbReference type="AlphaFoldDB" id="A0A017TA34"/>
<dbReference type="STRING" id="1192034.CAP_2975"/>
<evidence type="ECO:0000313" key="5">
    <source>
        <dbReference type="Proteomes" id="UP000019678"/>
    </source>
</evidence>
<evidence type="ECO:0000313" key="4">
    <source>
        <dbReference type="EMBL" id="EYF05685.1"/>
    </source>
</evidence>
<organism evidence="4 5">
    <name type="scientific">Chondromyces apiculatus DSM 436</name>
    <dbReference type="NCBI Taxonomy" id="1192034"/>
    <lineage>
        <taxon>Bacteria</taxon>
        <taxon>Pseudomonadati</taxon>
        <taxon>Myxococcota</taxon>
        <taxon>Polyangia</taxon>
        <taxon>Polyangiales</taxon>
        <taxon>Polyangiaceae</taxon>
        <taxon>Chondromyces</taxon>
    </lineage>
</organism>
<accession>A0A017TA34</accession>
<keyword evidence="2" id="KW-0413">Isomerase</keyword>
<proteinExistence type="predicted"/>
<dbReference type="PANTHER" id="PTHR38041">
    <property type="entry name" value="CHORISMATE MUTASE"/>
    <property type="match status" value="1"/>
</dbReference>
<feature type="domain" description="Chorismate mutase" evidence="3">
    <location>
        <begin position="5"/>
        <end position="96"/>
    </location>
</feature>
<dbReference type="InterPro" id="IPR051331">
    <property type="entry name" value="Chorismate_mutase-related"/>
</dbReference>
<dbReference type="Proteomes" id="UP000019678">
    <property type="component" value="Unassembled WGS sequence"/>
</dbReference>
<dbReference type="Gene3D" id="1.20.59.10">
    <property type="entry name" value="Chorismate mutase"/>
    <property type="match status" value="1"/>
</dbReference>
<dbReference type="EMBL" id="ASRX01000021">
    <property type="protein sequence ID" value="EYF05685.1"/>
    <property type="molecule type" value="Genomic_DNA"/>
</dbReference>
<dbReference type="Pfam" id="PF01817">
    <property type="entry name" value="CM_2"/>
    <property type="match status" value="1"/>
</dbReference>
<evidence type="ECO:0000256" key="1">
    <source>
        <dbReference type="ARBA" id="ARBA00012404"/>
    </source>
</evidence>
<dbReference type="EC" id="5.4.99.5" evidence="1"/>
<dbReference type="PROSITE" id="PS51168">
    <property type="entry name" value="CHORISMATE_MUT_2"/>
    <property type="match status" value="1"/>
</dbReference>
<name>A0A017TA34_9BACT</name>
<dbReference type="GO" id="GO:0009697">
    <property type="term" value="P:salicylic acid biosynthetic process"/>
    <property type="evidence" value="ECO:0007669"/>
    <property type="project" value="TreeGrafter"/>
</dbReference>
<dbReference type="InterPro" id="IPR002701">
    <property type="entry name" value="CM_II_prokaryot"/>
</dbReference>
<dbReference type="InterPro" id="IPR036979">
    <property type="entry name" value="CM_dom_sf"/>
</dbReference>
<dbReference type="OrthoDB" id="5526457at2"/>
<dbReference type="SMART" id="SM00830">
    <property type="entry name" value="CM_2"/>
    <property type="match status" value="1"/>
</dbReference>
<gene>
    <name evidence="4" type="ORF">CAP_2975</name>
</gene>
<evidence type="ECO:0000256" key="2">
    <source>
        <dbReference type="ARBA" id="ARBA00023235"/>
    </source>
</evidence>
<protein>
    <recommendedName>
        <fullName evidence="1">chorismate mutase</fullName>
        <ecNumber evidence="1">5.4.99.5</ecNumber>
    </recommendedName>
</protein>
<keyword evidence="5" id="KW-1185">Reference proteome</keyword>
<evidence type="ECO:0000259" key="3">
    <source>
        <dbReference type="PROSITE" id="PS51168"/>
    </source>
</evidence>
<dbReference type="eggNOG" id="COG1605">
    <property type="taxonomic scope" value="Bacteria"/>
</dbReference>
<comment type="caution">
    <text evidence="4">The sequence shown here is derived from an EMBL/GenBank/DDBJ whole genome shotgun (WGS) entry which is preliminary data.</text>
</comment>
<reference evidence="4 5" key="1">
    <citation type="submission" date="2013-05" db="EMBL/GenBank/DDBJ databases">
        <title>Genome assembly of Chondromyces apiculatus DSM 436.</title>
        <authorList>
            <person name="Sharma G."/>
            <person name="Khatri I."/>
            <person name="Kaur C."/>
            <person name="Mayilraj S."/>
            <person name="Subramanian S."/>
        </authorList>
    </citation>
    <scope>NUCLEOTIDE SEQUENCE [LARGE SCALE GENOMIC DNA]</scope>
    <source>
        <strain evidence="4 5">DSM 436</strain>
    </source>
</reference>
<dbReference type="PANTHER" id="PTHR38041:SF1">
    <property type="entry name" value="CHORISMATE MUTASE"/>
    <property type="match status" value="1"/>
</dbReference>
<dbReference type="GO" id="GO:0004106">
    <property type="term" value="F:chorismate mutase activity"/>
    <property type="evidence" value="ECO:0007669"/>
    <property type="project" value="UniProtKB-EC"/>
</dbReference>
<dbReference type="RefSeq" id="WP_044241356.1">
    <property type="nucleotide sequence ID" value="NZ_ASRX01000021.1"/>
</dbReference>
<dbReference type="GO" id="GO:0046417">
    <property type="term" value="P:chorismate metabolic process"/>
    <property type="evidence" value="ECO:0007669"/>
    <property type="project" value="InterPro"/>
</dbReference>
<dbReference type="InterPro" id="IPR036263">
    <property type="entry name" value="Chorismate_II_sf"/>
</dbReference>
<sequence length="103" mass="11366">MDDPSTHAPDLLASRDTLDRLDRALLELIAQRRAVVEALFEVKLRQALPLLDPERESALLAQRRALAEALGVPGDLAERLFRVILEGSHAQASACAMKPERSE</sequence>
<dbReference type="SUPFAM" id="SSF48600">
    <property type="entry name" value="Chorismate mutase II"/>
    <property type="match status" value="1"/>
</dbReference>